<dbReference type="GO" id="GO:0004371">
    <property type="term" value="F:glycerone kinase activity"/>
    <property type="evidence" value="ECO:0007669"/>
    <property type="project" value="InterPro"/>
</dbReference>
<dbReference type="GO" id="GO:0019563">
    <property type="term" value="P:glycerol catabolic process"/>
    <property type="evidence" value="ECO:0007669"/>
    <property type="project" value="TreeGrafter"/>
</dbReference>
<keyword evidence="2" id="KW-0418">Kinase</keyword>
<feature type="domain" description="DhaK" evidence="1">
    <location>
        <begin position="15"/>
        <end position="337"/>
    </location>
</feature>
<evidence type="ECO:0000313" key="3">
    <source>
        <dbReference type="Proteomes" id="UP001185092"/>
    </source>
</evidence>
<dbReference type="InterPro" id="IPR004006">
    <property type="entry name" value="DhaK_dom"/>
</dbReference>
<organism evidence="2 3">
    <name type="scientific">Aureibacter tunicatorum</name>
    <dbReference type="NCBI Taxonomy" id="866807"/>
    <lineage>
        <taxon>Bacteria</taxon>
        <taxon>Pseudomonadati</taxon>
        <taxon>Bacteroidota</taxon>
        <taxon>Cytophagia</taxon>
        <taxon>Cytophagales</taxon>
        <taxon>Persicobacteraceae</taxon>
        <taxon>Aureibacter</taxon>
    </lineage>
</organism>
<protein>
    <submittedName>
        <fullName evidence="2">Dihydroxyacetone kinase-like protein</fullName>
        <ecNumber evidence="2">2.7.1.-</ecNumber>
    </submittedName>
</protein>
<keyword evidence="2" id="KW-0808">Transferase</keyword>
<dbReference type="EMBL" id="JAVDQD010000011">
    <property type="protein sequence ID" value="MDR6241781.1"/>
    <property type="molecule type" value="Genomic_DNA"/>
</dbReference>
<dbReference type="AlphaFoldDB" id="A0AAE4BUH1"/>
<gene>
    <name evidence="2" type="ORF">HNQ88_004868</name>
</gene>
<dbReference type="SUPFAM" id="SSF82549">
    <property type="entry name" value="DAK1/DegV-like"/>
    <property type="match status" value="1"/>
</dbReference>
<accession>A0AAE4BUH1</accession>
<evidence type="ECO:0000313" key="2">
    <source>
        <dbReference type="EMBL" id="MDR6241781.1"/>
    </source>
</evidence>
<evidence type="ECO:0000259" key="1">
    <source>
        <dbReference type="PROSITE" id="PS51481"/>
    </source>
</evidence>
<dbReference type="PANTHER" id="PTHR28629:SF4">
    <property type="entry name" value="TRIOKINASE_FMN CYCLASE"/>
    <property type="match status" value="1"/>
</dbReference>
<dbReference type="InterPro" id="IPR050861">
    <property type="entry name" value="Dihydroxyacetone_Kinase"/>
</dbReference>
<dbReference type="Gene3D" id="3.40.50.10440">
    <property type="entry name" value="Dihydroxyacetone kinase, domain 1"/>
    <property type="match status" value="1"/>
</dbReference>
<sequence>MSEIAERTIQKFINNPENLTAELLEGYTLAYKDQVKMGAENIVVRVNAKAEDKVAVISLGGSGHEPAISGFVGDGMLDASVVGDIFAAPGAPRVLEALRMFKRDAGVLLVVLNHAGDVMAANMAVKLAEREGIKVKTLLTHDDISAGIDADKKDRRGLGGCVAVFKAAGAAAEQGKSLDEVYEVTESLNKNIATLAVAMKSCTHPQNGAVIAELPEGIMEIGMGQHGEGGGGRFEMLSADETATRMAKLLIKKLNISSGDKVFAYINGVGATTYMELMIVFRKVHHVLEELGAQVVESKVSEILTVQEMAGFQMIMGKVEDEHVKLLKDCSSNAPYWTVLGKK</sequence>
<dbReference type="Pfam" id="PF02733">
    <property type="entry name" value="Dak1"/>
    <property type="match status" value="1"/>
</dbReference>
<dbReference type="GO" id="GO:0005829">
    <property type="term" value="C:cytosol"/>
    <property type="evidence" value="ECO:0007669"/>
    <property type="project" value="TreeGrafter"/>
</dbReference>
<proteinExistence type="predicted"/>
<keyword evidence="3" id="KW-1185">Reference proteome</keyword>
<dbReference type="PROSITE" id="PS51481">
    <property type="entry name" value="DHAK"/>
    <property type="match status" value="1"/>
</dbReference>
<reference evidence="2" key="1">
    <citation type="submission" date="2023-07" db="EMBL/GenBank/DDBJ databases">
        <title>Genomic Encyclopedia of Type Strains, Phase IV (KMG-IV): sequencing the most valuable type-strain genomes for metagenomic binning, comparative biology and taxonomic classification.</title>
        <authorList>
            <person name="Goeker M."/>
        </authorList>
    </citation>
    <scope>NUCLEOTIDE SEQUENCE</scope>
    <source>
        <strain evidence="2">DSM 26174</strain>
    </source>
</reference>
<comment type="caution">
    <text evidence="2">The sequence shown here is derived from an EMBL/GenBank/DDBJ whole genome shotgun (WGS) entry which is preliminary data.</text>
</comment>
<dbReference type="RefSeq" id="WP_309942869.1">
    <property type="nucleotide sequence ID" value="NZ_AP025309.1"/>
</dbReference>
<dbReference type="FunFam" id="3.40.50.10440:FF:000001">
    <property type="entry name" value="Dihydroxyacetone kinase, DhaK subunit"/>
    <property type="match status" value="1"/>
</dbReference>
<dbReference type="EC" id="2.7.1.-" evidence="2"/>
<dbReference type="PANTHER" id="PTHR28629">
    <property type="entry name" value="TRIOKINASE/FMN CYCLASE"/>
    <property type="match status" value="1"/>
</dbReference>
<dbReference type="Gene3D" id="3.30.1180.20">
    <property type="entry name" value="Dihydroxyacetone kinase, domain 2"/>
    <property type="match status" value="1"/>
</dbReference>
<name>A0AAE4BUH1_9BACT</name>
<dbReference type="Proteomes" id="UP001185092">
    <property type="component" value="Unassembled WGS sequence"/>
</dbReference>